<proteinExistence type="predicted"/>
<evidence type="ECO:0000313" key="3">
    <source>
        <dbReference type="RefSeq" id="XP_033535023.1"/>
    </source>
</evidence>
<dbReference type="PANTHER" id="PTHR13593:SF146">
    <property type="entry name" value="PLC-LIKE PHOSPHODIESTERASE"/>
    <property type="match status" value="1"/>
</dbReference>
<protein>
    <submittedName>
        <fullName evidence="1 3">PLC-like phosphodiesterase</fullName>
    </submittedName>
</protein>
<dbReference type="SUPFAM" id="SSF51695">
    <property type="entry name" value="PLC-like phosphodiesterases"/>
    <property type="match status" value="1"/>
</dbReference>
<name>A0A6G1G5V3_9PEZI</name>
<dbReference type="InterPro" id="IPR017946">
    <property type="entry name" value="PLC-like_Pdiesterase_TIM-brl"/>
</dbReference>
<dbReference type="EMBL" id="ML975155">
    <property type="protein sequence ID" value="KAF1813392.1"/>
    <property type="molecule type" value="Genomic_DNA"/>
</dbReference>
<accession>A0A6G1G5V3</accession>
<dbReference type="Gene3D" id="3.20.20.190">
    <property type="entry name" value="Phosphatidylinositol (PI) phosphodiesterase"/>
    <property type="match status" value="1"/>
</dbReference>
<dbReference type="InterPro" id="IPR051057">
    <property type="entry name" value="PI-PLC_domain"/>
</dbReference>
<dbReference type="OrthoDB" id="7984201at2759"/>
<reference evidence="3" key="3">
    <citation type="submission" date="2025-04" db="UniProtKB">
        <authorList>
            <consortium name="RefSeq"/>
        </authorList>
    </citation>
    <scope>IDENTIFICATION</scope>
    <source>
        <strain evidence="3">CBS 781.70</strain>
    </source>
</reference>
<sequence>MGHLDQIERLYINLGSWPVPTSPPSAADPSRLCNGQSSYCSRKYTEIAFIGAHDSPFVGILPTQNQGLEVTEQLDKGVRYLQGQTQTDGGTLNLCHTACALEDAGPIEDYLHTVKAFLEGNPGEVVTLLFVNGDRTPIEEWKAAFEETGIHEYAYAPEKKPLPMGEWPTLGEMIDMGKRLVVFLDTGADQSKVPYLIDEFSHYFETPFGVTDPSFPDCSLDRPKSDRPSETASSRMYIVNHFLNVELLPGLKVPDRMKAPQTNAAEGNGGVLKQVGICQTNWERRPNVVLLDYVEFADVKELERILNRP</sequence>
<dbReference type="GO" id="GO:0006629">
    <property type="term" value="P:lipid metabolic process"/>
    <property type="evidence" value="ECO:0007669"/>
    <property type="project" value="InterPro"/>
</dbReference>
<reference evidence="1 3" key="1">
    <citation type="submission" date="2020-01" db="EMBL/GenBank/DDBJ databases">
        <authorList>
            <consortium name="DOE Joint Genome Institute"/>
            <person name="Haridas S."/>
            <person name="Albert R."/>
            <person name="Binder M."/>
            <person name="Bloem J."/>
            <person name="Labutti K."/>
            <person name="Salamov A."/>
            <person name="Andreopoulos B."/>
            <person name="Baker S.E."/>
            <person name="Barry K."/>
            <person name="Bills G."/>
            <person name="Bluhm B.H."/>
            <person name="Cannon C."/>
            <person name="Castanera R."/>
            <person name="Culley D.E."/>
            <person name="Daum C."/>
            <person name="Ezra D."/>
            <person name="Gonzalez J.B."/>
            <person name="Henrissat B."/>
            <person name="Kuo A."/>
            <person name="Liang C."/>
            <person name="Lipzen A."/>
            <person name="Lutzoni F."/>
            <person name="Magnuson J."/>
            <person name="Mondo S."/>
            <person name="Nolan M."/>
            <person name="Ohm R."/>
            <person name="Pangilinan J."/>
            <person name="Park H.-J."/>
            <person name="Ramirez L."/>
            <person name="Alfaro M."/>
            <person name="Sun H."/>
            <person name="Tritt A."/>
            <person name="Yoshinaga Y."/>
            <person name="Zwiers L.-H."/>
            <person name="Turgeon B.G."/>
            <person name="Goodwin S.B."/>
            <person name="Spatafora J.W."/>
            <person name="Crous P.W."/>
            <person name="Grigoriev I.V."/>
        </authorList>
    </citation>
    <scope>NUCLEOTIDE SEQUENCE</scope>
    <source>
        <strain evidence="1 3">CBS 781.70</strain>
    </source>
</reference>
<dbReference type="Proteomes" id="UP000504638">
    <property type="component" value="Unplaced"/>
</dbReference>
<dbReference type="Pfam" id="PF26146">
    <property type="entry name" value="PI-PLC_X"/>
    <property type="match status" value="1"/>
</dbReference>
<keyword evidence="2" id="KW-1185">Reference proteome</keyword>
<organism evidence="1">
    <name type="scientific">Eremomyces bilateralis CBS 781.70</name>
    <dbReference type="NCBI Taxonomy" id="1392243"/>
    <lineage>
        <taxon>Eukaryota</taxon>
        <taxon>Fungi</taxon>
        <taxon>Dikarya</taxon>
        <taxon>Ascomycota</taxon>
        <taxon>Pezizomycotina</taxon>
        <taxon>Dothideomycetes</taxon>
        <taxon>Dothideomycetes incertae sedis</taxon>
        <taxon>Eremomycetales</taxon>
        <taxon>Eremomycetaceae</taxon>
        <taxon>Eremomyces</taxon>
    </lineage>
</organism>
<dbReference type="GeneID" id="54423080"/>
<dbReference type="GO" id="GO:0008081">
    <property type="term" value="F:phosphoric diester hydrolase activity"/>
    <property type="evidence" value="ECO:0007669"/>
    <property type="project" value="InterPro"/>
</dbReference>
<dbReference type="RefSeq" id="XP_033535023.1">
    <property type="nucleotide sequence ID" value="XM_033682510.1"/>
</dbReference>
<dbReference type="AlphaFoldDB" id="A0A6G1G5V3"/>
<evidence type="ECO:0000313" key="2">
    <source>
        <dbReference type="Proteomes" id="UP000504638"/>
    </source>
</evidence>
<reference evidence="3" key="2">
    <citation type="submission" date="2020-04" db="EMBL/GenBank/DDBJ databases">
        <authorList>
            <consortium name="NCBI Genome Project"/>
        </authorList>
    </citation>
    <scope>NUCLEOTIDE SEQUENCE</scope>
    <source>
        <strain evidence="3">CBS 781.70</strain>
    </source>
</reference>
<gene>
    <name evidence="1 3" type="ORF">P152DRAFT_506974</name>
</gene>
<evidence type="ECO:0000313" key="1">
    <source>
        <dbReference type="EMBL" id="KAF1813392.1"/>
    </source>
</evidence>
<dbReference type="PANTHER" id="PTHR13593">
    <property type="match status" value="1"/>
</dbReference>